<evidence type="ECO:0008006" key="3">
    <source>
        <dbReference type="Google" id="ProtNLM"/>
    </source>
</evidence>
<dbReference type="STRING" id="27349.A0A0L6V8E8"/>
<dbReference type="PANTHER" id="PTHR46177:SF1">
    <property type="entry name" value="INTEGRASE CATALYTIC DOMAIN-CONTAINING PROTEIN"/>
    <property type="match status" value="1"/>
</dbReference>
<protein>
    <recommendedName>
        <fullName evidence="3">Integrase catalytic domain-containing protein</fullName>
    </recommendedName>
</protein>
<gene>
    <name evidence="1" type="ORF">VP01_2247g1</name>
</gene>
<sequence length="204" mass="23071">MQATGHCGAGLARGIPFLASSVLTKLNLKLLNDAVDHVRKFLLHKKLGYWRMRTILTRQQLGYDILKEVDPEGMTAHLGQTCKFCVFFTYGPNHIWSCDGQDKLKRFGTTVYGFLDAWSRKFLGITGGIPQKFMSDYGSETVYMATWQIHLLQQHGLINGRQIEALWSQMMKQNNCSIIDNILTQIENGIYDPGNTLCHATNPT</sequence>
<comment type="caution">
    <text evidence="1">The sequence shown here is derived from an EMBL/GenBank/DDBJ whole genome shotgun (WGS) entry which is preliminary data.</text>
</comment>
<evidence type="ECO:0000313" key="1">
    <source>
        <dbReference type="EMBL" id="KNZ57081.1"/>
    </source>
</evidence>
<keyword evidence="2" id="KW-1185">Reference proteome</keyword>
<name>A0A0L6V8E8_9BASI</name>
<organism evidence="1 2">
    <name type="scientific">Puccinia sorghi</name>
    <dbReference type="NCBI Taxonomy" id="27349"/>
    <lineage>
        <taxon>Eukaryota</taxon>
        <taxon>Fungi</taxon>
        <taxon>Dikarya</taxon>
        <taxon>Basidiomycota</taxon>
        <taxon>Pucciniomycotina</taxon>
        <taxon>Pucciniomycetes</taxon>
        <taxon>Pucciniales</taxon>
        <taxon>Pucciniaceae</taxon>
        <taxon>Puccinia</taxon>
    </lineage>
</organism>
<dbReference type="AlphaFoldDB" id="A0A0L6V8E8"/>
<dbReference type="OrthoDB" id="2505297at2759"/>
<dbReference type="Proteomes" id="UP000037035">
    <property type="component" value="Unassembled WGS sequence"/>
</dbReference>
<dbReference type="VEuPathDB" id="FungiDB:VP01_2247g1"/>
<accession>A0A0L6V8E8</accession>
<dbReference type="PANTHER" id="PTHR46177">
    <property type="entry name" value="INTEGRASE CATALYTIC DOMAIN-CONTAINING PROTEIN"/>
    <property type="match status" value="1"/>
</dbReference>
<proteinExistence type="predicted"/>
<dbReference type="EMBL" id="LAVV01007111">
    <property type="protein sequence ID" value="KNZ57081.1"/>
    <property type="molecule type" value="Genomic_DNA"/>
</dbReference>
<evidence type="ECO:0000313" key="2">
    <source>
        <dbReference type="Proteomes" id="UP000037035"/>
    </source>
</evidence>
<reference evidence="1 2" key="1">
    <citation type="submission" date="2015-08" db="EMBL/GenBank/DDBJ databases">
        <title>Next Generation Sequencing and Analysis of the Genome of Puccinia sorghi L Schw, the Causal Agent of Maize Common Rust.</title>
        <authorList>
            <person name="Rochi L."/>
            <person name="Burguener G."/>
            <person name="Darino M."/>
            <person name="Turjanski A."/>
            <person name="Kreff E."/>
            <person name="Dieguez M.J."/>
            <person name="Sacco F."/>
        </authorList>
    </citation>
    <scope>NUCLEOTIDE SEQUENCE [LARGE SCALE GENOMIC DNA]</scope>
    <source>
        <strain evidence="1 2">RO10H11247</strain>
    </source>
</reference>